<dbReference type="Pfam" id="PF02625">
    <property type="entry name" value="XdhC_CoxI"/>
    <property type="match status" value="1"/>
</dbReference>
<dbReference type="PANTHER" id="PTHR30388:SF6">
    <property type="entry name" value="XANTHINE DEHYDROGENASE SUBUNIT A-RELATED"/>
    <property type="match status" value="1"/>
</dbReference>
<comment type="caution">
    <text evidence="3">The sequence shown here is derived from an EMBL/GenBank/DDBJ whole genome shotgun (WGS) entry which is preliminary data.</text>
</comment>
<dbReference type="InterPro" id="IPR014308">
    <property type="entry name" value="Xanthine_DH_XdhC"/>
</dbReference>
<name>A0ABS5ZHG2_9GAMM</name>
<feature type="domain" description="XdhC Rossmann" evidence="2">
    <location>
        <begin position="108"/>
        <end position="250"/>
    </location>
</feature>
<dbReference type="RefSeq" id="WP_215821784.1">
    <property type="nucleotide sequence ID" value="NZ_JAGSOY010000083.1"/>
</dbReference>
<dbReference type="EMBL" id="JAGSOY010000083">
    <property type="protein sequence ID" value="MBU2713499.1"/>
    <property type="molecule type" value="Genomic_DNA"/>
</dbReference>
<evidence type="ECO:0000313" key="3">
    <source>
        <dbReference type="EMBL" id="MBU2713499.1"/>
    </source>
</evidence>
<dbReference type="InterPro" id="IPR003777">
    <property type="entry name" value="XdhC_CoxI"/>
</dbReference>
<reference evidence="3 4" key="1">
    <citation type="submission" date="2021-04" db="EMBL/GenBank/DDBJ databases">
        <authorList>
            <person name="Pira H."/>
            <person name="Risdian C."/>
            <person name="Wink J."/>
        </authorList>
    </citation>
    <scope>NUCLEOTIDE SEQUENCE [LARGE SCALE GENOMIC DNA]</scope>
    <source>
        <strain evidence="3 4">WH53</strain>
    </source>
</reference>
<proteinExistence type="predicted"/>
<sequence>MMSTGWIDAIMQLNTANQDFVLVTLLATCGSTPRNAGTKMVITENNIFDSVGGGNLEYQIISVARKLLSDLNVQQYIEYFPLGPSLGQCCGGSTVVLFEKITESRVNIVLFGAGHVGKALVTILSELPCQIYWIDTREVMFPPLVPNNVVVINSDDPVEEVGILPANAYYLVITHNHQLDFAICEAILKKNNFSYLGLIGSKNKWRRFQQRLIYKNFSEEVISRIRCPIGLNEVPGKRPMEVAVSIAGEVINHYQKKQSERKKQCVSWKELKPLYHDRERIYSQ</sequence>
<protein>
    <submittedName>
        <fullName evidence="3">Xanthine dehydrogenase accessory protein XdhC</fullName>
    </submittedName>
</protein>
<dbReference type="Gene3D" id="3.40.50.720">
    <property type="entry name" value="NAD(P)-binding Rossmann-like Domain"/>
    <property type="match status" value="1"/>
</dbReference>
<dbReference type="InterPro" id="IPR052698">
    <property type="entry name" value="MoCofactor_Util/Proc"/>
</dbReference>
<evidence type="ECO:0000259" key="2">
    <source>
        <dbReference type="Pfam" id="PF13478"/>
    </source>
</evidence>
<dbReference type="NCBIfam" id="TIGR02964">
    <property type="entry name" value="xanthine_xdhC"/>
    <property type="match status" value="1"/>
</dbReference>
<dbReference type="Pfam" id="PF13478">
    <property type="entry name" value="XdhC_C"/>
    <property type="match status" value="1"/>
</dbReference>
<dbReference type="InterPro" id="IPR027051">
    <property type="entry name" value="XdhC_Rossmann_dom"/>
</dbReference>
<keyword evidence="4" id="KW-1185">Reference proteome</keyword>
<gene>
    <name evidence="3" type="primary">xdhC</name>
    <name evidence="3" type="ORF">KCG35_20780</name>
</gene>
<dbReference type="PANTHER" id="PTHR30388">
    <property type="entry name" value="ALDEHYDE OXIDOREDUCTASE MOLYBDENUM COFACTOR ASSEMBLY PROTEIN"/>
    <property type="match status" value="1"/>
</dbReference>
<evidence type="ECO:0000259" key="1">
    <source>
        <dbReference type="Pfam" id="PF02625"/>
    </source>
</evidence>
<feature type="domain" description="XdhC- CoxI" evidence="1">
    <location>
        <begin position="16"/>
        <end position="70"/>
    </location>
</feature>
<dbReference type="Proteomes" id="UP000690515">
    <property type="component" value="Unassembled WGS sequence"/>
</dbReference>
<organism evidence="3 4">
    <name type="scientific">Zooshikella harenae</name>
    <dbReference type="NCBI Taxonomy" id="2827238"/>
    <lineage>
        <taxon>Bacteria</taxon>
        <taxon>Pseudomonadati</taxon>
        <taxon>Pseudomonadota</taxon>
        <taxon>Gammaproteobacteria</taxon>
        <taxon>Oceanospirillales</taxon>
        <taxon>Zooshikellaceae</taxon>
        <taxon>Zooshikella</taxon>
    </lineage>
</organism>
<accession>A0ABS5ZHG2</accession>
<evidence type="ECO:0000313" key="4">
    <source>
        <dbReference type="Proteomes" id="UP000690515"/>
    </source>
</evidence>